<organism evidence="2 3">
    <name type="scientific">Candidatus Borkfalkia avistercoris</name>
    <dbReference type="NCBI Taxonomy" id="2838504"/>
    <lineage>
        <taxon>Bacteria</taxon>
        <taxon>Bacillati</taxon>
        <taxon>Bacillota</taxon>
        <taxon>Clostridia</taxon>
        <taxon>Christensenellales</taxon>
        <taxon>Christensenellaceae</taxon>
        <taxon>Candidatus Borkfalkia</taxon>
    </lineage>
</organism>
<dbReference type="InterPro" id="IPR026906">
    <property type="entry name" value="LRR_5"/>
</dbReference>
<proteinExistence type="predicted"/>
<dbReference type="PANTHER" id="PTHR45661">
    <property type="entry name" value="SURFACE ANTIGEN"/>
    <property type="match status" value="1"/>
</dbReference>
<evidence type="ECO:0000313" key="2">
    <source>
        <dbReference type="EMBL" id="HIZ02682.1"/>
    </source>
</evidence>
<gene>
    <name evidence="2" type="ORF">H9727_00180</name>
</gene>
<reference evidence="2" key="1">
    <citation type="journal article" date="2021" name="PeerJ">
        <title>Extensive microbial diversity within the chicken gut microbiome revealed by metagenomics and culture.</title>
        <authorList>
            <person name="Gilroy R."/>
            <person name="Ravi A."/>
            <person name="Getino M."/>
            <person name="Pursley I."/>
            <person name="Horton D.L."/>
            <person name="Alikhan N.F."/>
            <person name="Baker D."/>
            <person name="Gharbi K."/>
            <person name="Hall N."/>
            <person name="Watson M."/>
            <person name="Adriaenssens E.M."/>
            <person name="Foster-Nyarko E."/>
            <person name="Jarju S."/>
            <person name="Secka A."/>
            <person name="Antonio M."/>
            <person name="Oren A."/>
            <person name="Chaudhuri R.R."/>
            <person name="La Ragione R."/>
            <person name="Hildebrand F."/>
            <person name="Pallen M.J."/>
        </authorList>
    </citation>
    <scope>NUCLEOTIDE SEQUENCE</scope>
    <source>
        <strain evidence="2">CHK187-5294</strain>
    </source>
</reference>
<reference evidence="2" key="2">
    <citation type="submission" date="2021-04" db="EMBL/GenBank/DDBJ databases">
        <authorList>
            <person name="Gilroy R."/>
        </authorList>
    </citation>
    <scope>NUCLEOTIDE SEQUENCE</scope>
    <source>
        <strain evidence="2">CHK187-5294</strain>
    </source>
</reference>
<dbReference type="PROSITE" id="PS51257">
    <property type="entry name" value="PROKAR_LIPOPROTEIN"/>
    <property type="match status" value="1"/>
</dbReference>
<feature type="signal peptide" evidence="1">
    <location>
        <begin position="1"/>
        <end position="29"/>
    </location>
</feature>
<keyword evidence="1" id="KW-0732">Signal</keyword>
<dbReference type="Pfam" id="PF13306">
    <property type="entry name" value="LRR_5"/>
    <property type="match status" value="5"/>
</dbReference>
<dbReference type="PANTHER" id="PTHR45661:SF3">
    <property type="entry name" value="IG-LIKE DOMAIN-CONTAINING PROTEIN"/>
    <property type="match status" value="1"/>
</dbReference>
<dbReference type="InterPro" id="IPR053139">
    <property type="entry name" value="Surface_bspA-like"/>
</dbReference>
<dbReference type="EMBL" id="DXCL01000001">
    <property type="protein sequence ID" value="HIZ02682.1"/>
    <property type="molecule type" value="Genomic_DNA"/>
</dbReference>
<name>A0A9D2A5U8_9FIRM</name>
<dbReference type="SUPFAM" id="SSF52058">
    <property type="entry name" value="L domain-like"/>
    <property type="match status" value="4"/>
</dbReference>
<feature type="chain" id="PRO_5038669714" evidence="1">
    <location>
        <begin position="30"/>
        <end position="1396"/>
    </location>
</feature>
<dbReference type="Proteomes" id="UP000824132">
    <property type="component" value="Unassembled WGS sequence"/>
</dbReference>
<protein>
    <submittedName>
        <fullName evidence="2">Leucine-rich repeat domain-containing protein</fullName>
    </submittedName>
</protein>
<dbReference type="Gene3D" id="3.80.10.10">
    <property type="entry name" value="Ribonuclease Inhibitor"/>
    <property type="match status" value="4"/>
</dbReference>
<accession>A0A9D2A5U8</accession>
<sequence length="1396" mass="146088">MKKVRTKGKRLAVCALGLAMALSLGTALAACESGSETPVTPDPDTGTDIVTPSQEEKFTVTFASESGAVYGTQEVEAGAKATLPTYVDANGNAITQWYYKYPSGATETWSFAGYAVTEDMTLYAAPTDSSSVGAVYELDASLSAYVNAMGGIEFGNGIFTGAAITELSGNRYSLSMSVQKSSVTIYGITCDTFIDAAGTNPTADKGVPAGTIGYYDADGTLVTDGISYTLSAEDDLVNAPDPEGGSNYTKVRYVTGITMILENVGALESLKELKLTLYINSQVMGMQFCEANDQADSTTYSAKLVIDGMTEIEVPDEPAEEEINGIKDAKIDENGHLILTLSDGTELDAGLVKGESGAQGVGISRIVYEKPVLYFYLTDNSYYWFNLETGESAQLAPNVTETFATCTEDGVRTTYADETKQEVIGVRTLARATGHTYADGVCETCGHEQIDDMTFTRNEDGLGYTLTEYASHAWDTVAVPDTYEGLPVTAIADGTLYMGLVLQSGVFKDHTEIESVTLGKNLQTVGIGAFSDCTALAGVDLSGVTSIGAYAFRNCALSGALSLNGAVSQIPDYAFAGNAALTAVTIPSGVTSIGASAFYNCAGIGELVIPEKTETIGASAFSGLAQIQSVTIPASVTSLGTSAFANCTSLASVQIAAEIGSIPNTLFQNCASLSRVNSEEEGTFDLASYTQIGNYAFSSTAVKKAVFDPSLTSVALGAFSSCAELVSADFSDNTAGSVTFGNQVFTNCVSLEEAVLPAHTASTGTYLFSGCTSLRSVDLGDDIQTLQGNLFADCASLESITVPDSVTEIGTNVFSGCTGLKSIVFGENSRLATLRGITGCTGLTSLTIPENVTAIAACTGNYNLIEIVNLSSVSLTAGGSDNGGIALYARNIVTSAPESGYVTSGDYTLYHDGNASGERWYVTAYNGDATEVELPASFTVGETQITSYEIYNRAFYNNDSITSVTIPAGVTAIGAYAFAGCDSLETVAFAEGSALTVIYARAFYNCGALSSVGLPESLTAIGSYAFGSCTALRTIEIPAGVESIESDAFSGCALAEVYNRAAADVQNIPSALNVYTEENGSLLVQSGDFTFLYIPEKEGTPAAAYLVAYTGTGASALTLPESFTAGDVQVTEYAVYDHVFEGMTFSMSVTIPASVAAIGDYAFADVNTLMITFADAGKCESIGAHAFDGCTVRMFNTGLTEASGFLKLEGFRTIGDYAFAGTTNLTSVVIPASVTSIGARVFENSAIAQITFAETRTEELTISNYAFAYMYKLTSVTVPDYVTVLVQAMFYGCTALTDVTLPATLVSIGNNAFNGCTALTAMILPASVETAASNAFSSCSQLTYIYVDGSEEELPASVLPSAVRSKAYYYSEEDPINDGNYWYYADGGAIAVWPMV</sequence>
<evidence type="ECO:0000313" key="3">
    <source>
        <dbReference type="Proteomes" id="UP000824132"/>
    </source>
</evidence>
<dbReference type="InterPro" id="IPR032675">
    <property type="entry name" value="LRR_dom_sf"/>
</dbReference>
<evidence type="ECO:0000256" key="1">
    <source>
        <dbReference type="SAM" id="SignalP"/>
    </source>
</evidence>
<comment type="caution">
    <text evidence="2">The sequence shown here is derived from an EMBL/GenBank/DDBJ whole genome shotgun (WGS) entry which is preliminary data.</text>
</comment>